<dbReference type="EMBL" id="JAOYFB010000038">
    <property type="protein sequence ID" value="KAK4027670.1"/>
    <property type="molecule type" value="Genomic_DNA"/>
</dbReference>
<name>A0ABR0ARG8_9CRUS</name>
<sequence length="219" mass="25298">MQRNKELLNVVKTIEQEKEELMVLAKKDSVSIHLKTLPAQKATLSKNDISGKGMRWNSTYLVQCAMIKMKSSSVYRSLREKELLPLPSEETFRKIVSSMECCFGWNELALFNVGEDMKGKHEPDRWCSVMWDEIKLKPDMDWDQRSKKLRGIVDYGENLFSKTNSAIHKNSKVSKFQLHTRLVARLPLQPFSKMSGALPYGNFNMEFHLSIPLPWTALT</sequence>
<proteinExistence type="predicted"/>
<accession>A0ABR0ARG8</accession>
<evidence type="ECO:0000259" key="1">
    <source>
        <dbReference type="Pfam" id="PF21787"/>
    </source>
</evidence>
<evidence type="ECO:0000313" key="2">
    <source>
        <dbReference type="EMBL" id="KAK4027670.1"/>
    </source>
</evidence>
<gene>
    <name evidence="2" type="ORF">OUZ56_016717</name>
</gene>
<dbReference type="Pfam" id="PF21787">
    <property type="entry name" value="TNP-like_RNaseH_N"/>
    <property type="match status" value="1"/>
</dbReference>
<evidence type="ECO:0000313" key="3">
    <source>
        <dbReference type="Proteomes" id="UP001234178"/>
    </source>
</evidence>
<keyword evidence="3" id="KW-1185">Reference proteome</keyword>
<comment type="caution">
    <text evidence="2">The sequence shown here is derived from an EMBL/GenBank/DDBJ whole genome shotgun (WGS) entry which is preliminary data.</text>
</comment>
<dbReference type="Proteomes" id="UP001234178">
    <property type="component" value="Unassembled WGS sequence"/>
</dbReference>
<feature type="domain" description="Transposable element P transposase-like RNase H" evidence="1">
    <location>
        <begin position="104"/>
        <end position="169"/>
    </location>
</feature>
<dbReference type="InterPro" id="IPR048365">
    <property type="entry name" value="TNP-like_RNaseH_N"/>
</dbReference>
<protein>
    <recommendedName>
        <fullName evidence="1">Transposable element P transposase-like RNase H domain-containing protein</fullName>
    </recommendedName>
</protein>
<reference evidence="2 3" key="1">
    <citation type="journal article" date="2023" name="Nucleic Acids Res.">
        <title>The hologenome of Daphnia magna reveals possible DNA methylation and microbiome-mediated evolution of the host genome.</title>
        <authorList>
            <person name="Chaturvedi A."/>
            <person name="Li X."/>
            <person name="Dhandapani V."/>
            <person name="Marshall H."/>
            <person name="Kissane S."/>
            <person name="Cuenca-Cambronero M."/>
            <person name="Asole G."/>
            <person name="Calvet F."/>
            <person name="Ruiz-Romero M."/>
            <person name="Marangio P."/>
            <person name="Guigo R."/>
            <person name="Rago D."/>
            <person name="Mirbahai L."/>
            <person name="Eastwood N."/>
            <person name="Colbourne J.K."/>
            <person name="Zhou J."/>
            <person name="Mallon E."/>
            <person name="Orsini L."/>
        </authorList>
    </citation>
    <scope>NUCLEOTIDE SEQUENCE [LARGE SCALE GENOMIC DNA]</scope>
    <source>
        <strain evidence="2">LRV0_1</strain>
    </source>
</reference>
<organism evidence="2 3">
    <name type="scientific">Daphnia magna</name>
    <dbReference type="NCBI Taxonomy" id="35525"/>
    <lineage>
        <taxon>Eukaryota</taxon>
        <taxon>Metazoa</taxon>
        <taxon>Ecdysozoa</taxon>
        <taxon>Arthropoda</taxon>
        <taxon>Crustacea</taxon>
        <taxon>Branchiopoda</taxon>
        <taxon>Diplostraca</taxon>
        <taxon>Cladocera</taxon>
        <taxon>Anomopoda</taxon>
        <taxon>Daphniidae</taxon>
        <taxon>Daphnia</taxon>
    </lineage>
</organism>